<evidence type="ECO:0000313" key="8">
    <source>
        <dbReference type="Proteomes" id="UP001597102"/>
    </source>
</evidence>
<dbReference type="PROSITE" id="PS01129">
    <property type="entry name" value="PSI_RLU"/>
    <property type="match status" value="1"/>
</dbReference>
<dbReference type="InterPro" id="IPR020103">
    <property type="entry name" value="PsdUridine_synth_cat_dom_sf"/>
</dbReference>
<proteinExistence type="inferred from homology"/>
<dbReference type="InterPro" id="IPR050188">
    <property type="entry name" value="RluA_PseudoU_synthase"/>
</dbReference>
<dbReference type="SUPFAM" id="SSF55120">
    <property type="entry name" value="Pseudouridine synthase"/>
    <property type="match status" value="1"/>
</dbReference>
<evidence type="ECO:0000259" key="6">
    <source>
        <dbReference type="SMART" id="SM00363"/>
    </source>
</evidence>
<comment type="caution">
    <text evidence="7">The sequence shown here is derived from an EMBL/GenBank/DDBJ whole genome shotgun (WGS) entry which is preliminary data.</text>
</comment>
<reference evidence="8" key="1">
    <citation type="journal article" date="2019" name="Int. J. Syst. Evol. Microbiol.">
        <title>The Global Catalogue of Microorganisms (GCM) 10K type strain sequencing project: providing services to taxonomists for standard genome sequencing and annotation.</title>
        <authorList>
            <consortium name="The Broad Institute Genomics Platform"/>
            <consortium name="The Broad Institute Genome Sequencing Center for Infectious Disease"/>
            <person name="Wu L."/>
            <person name="Ma J."/>
        </authorList>
    </citation>
    <scope>NUCLEOTIDE SEQUENCE [LARGE SCALE GENOMIC DNA]</scope>
    <source>
        <strain evidence="8">CCUG 61697</strain>
    </source>
</reference>
<evidence type="ECO:0000313" key="7">
    <source>
        <dbReference type="EMBL" id="MFD0986561.1"/>
    </source>
</evidence>
<dbReference type="Pfam" id="PF01479">
    <property type="entry name" value="S4"/>
    <property type="match status" value="1"/>
</dbReference>
<keyword evidence="4" id="KW-0694">RNA-binding</keyword>
<evidence type="ECO:0000256" key="4">
    <source>
        <dbReference type="PROSITE-ProRule" id="PRU00182"/>
    </source>
</evidence>
<evidence type="ECO:0000256" key="5">
    <source>
        <dbReference type="RuleBase" id="RU362028"/>
    </source>
</evidence>
<evidence type="ECO:0000256" key="2">
    <source>
        <dbReference type="ARBA" id="ARBA00023235"/>
    </source>
</evidence>
<accession>A0ABW3J903</accession>
<dbReference type="CDD" id="cd00165">
    <property type="entry name" value="S4"/>
    <property type="match status" value="1"/>
</dbReference>
<feature type="domain" description="RNA-binding S4" evidence="6">
    <location>
        <begin position="19"/>
        <end position="83"/>
    </location>
</feature>
<dbReference type="InterPro" id="IPR002942">
    <property type="entry name" value="S4_RNA-bd"/>
</dbReference>
<dbReference type="GO" id="GO:0016853">
    <property type="term" value="F:isomerase activity"/>
    <property type="evidence" value="ECO:0007669"/>
    <property type="project" value="UniProtKB-KW"/>
</dbReference>
<dbReference type="Gene3D" id="3.30.2350.10">
    <property type="entry name" value="Pseudouridine synthase"/>
    <property type="match status" value="1"/>
</dbReference>
<evidence type="ECO:0000256" key="3">
    <source>
        <dbReference type="ARBA" id="ARBA00036882"/>
    </source>
</evidence>
<keyword evidence="8" id="KW-1185">Reference proteome</keyword>
<dbReference type="SMART" id="SM00363">
    <property type="entry name" value="S4"/>
    <property type="match status" value="1"/>
</dbReference>
<comment type="catalytic activity">
    <reaction evidence="5">
        <text>a uridine in RNA = a pseudouridine in RNA</text>
        <dbReference type="Rhea" id="RHEA:48348"/>
        <dbReference type="Rhea" id="RHEA-COMP:12068"/>
        <dbReference type="Rhea" id="RHEA-COMP:12069"/>
        <dbReference type="ChEBI" id="CHEBI:65314"/>
        <dbReference type="ChEBI" id="CHEBI:65315"/>
    </reaction>
</comment>
<dbReference type="InterPro" id="IPR006224">
    <property type="entry name" value="PsdUridine_synth_RluA-like_CS"/>
</dbReference>
<comment type="similarity">
    <text evidence="1 5">Belongs to the pseudouridine synthase RluA family.</text>
</comment>
<dbReference type="InterPro" id="IPR006145">
    <property type="entry name" value="PsdUridine_synth_RsuA/RluA"/>
</dbReference>
<dbReference type="NCBIfam" id="TIGR00005">
    <property type="entry name" value="rluA_subfam"/>
    <property type="match status" value="1"/>
</dbReference>
<dbReference type="Proteomes" id="UP001597102">
    <property type="component" value="Unassembled WGS sequence"/>
</dbReference>
<comment type="function">
    <text evidence="5">Responsible for synthesis of pseudouridine from uracil.</text>
</comment>
<dbReference type="Gene3D" id="3.10.290.10">
    <property type="entry name" value="RNA-binding S4 domain"/>
    <property type="match status" value="1"/>
</dbReference>
<organism evidence="7 8">
    <name type="scientific">Methyloligella solikamskensis</name>
    <dbReference type="NCBI Taxonomy" id="1177756"/>
    <lineage>
        <taxon>Bacteria</taxon>
        <taxon>Pseudomonadati</taxon>
        <taxon>Pseudomonadota</taxon>
        <taxon>Alphaproteobacteria</taxon>
        <taxon>Hyphomicrobiales</taxon>
        <taxon>Hyphomicrobiaceae</taxon>
        <taxon>Methyloligella</taxon>
    </lineage>
</organism>
<gene>
    <name evidence="7" type="ORF">ACFQ2F_05565</name>
</gene>
<dbReference type="PROSITE" id="PS50889">
    <property type="entry name" value="S4"/>
    <property type="match status" value="1"/>
</dbReference>
<protein>
    <recommendedName>
        <fullName evidence="5">Pseudouridine synthase</fullName>
        <ecNumber evidence="5">5.4.99.-</ecNumber>
    </recommendedName>
</protein>
<evidence type="ECO:0000256" key="1">
    <source>
        <dbReference type="ARBA" id="ARBA00010876"/>
    </source>
</evidence>
<dbReference type="EMBL" id="JBHTJO010000001">
    <property type="protein sequence ID" value="MFD0986561.1"/>
    <property type="molecule type" value="Genomic_DNA"/>
</dbReference>
<dbReference type="SUPFAM" id="SSF55174">
    <property type="entry name" value="Alpha-L RNA-binding motif"/>
    <property type="match status" value="1"/>
</dbReference>
<dbReference type="EC" id="5.4.99.-" evidence="5"/>
<keyword evidence="2 5" id="KW-0413">Isomerase</keyword>
<dbReference type="Pfam" id="PF00849">
    <property type="entry name" value="PseudoU_synth_2"/>
    <property type="match status" value="1"/>
</dbReference>
<dbReference type="CDD" id="cd02869">
    <property type="entry name" value="PseudoU_synth_RluA_like"/>
    <property type="match status" value="1"/>
</dbReference>
<dbReference type="RefSeq" id="WP_379086928.1">
    <property type="nucleotide sequence ID" value="NZ_JBHTJO010000001.1"/>
</dbReference>
<name>A0ABW3J903_9HYPH</name>
<comment type="catalytic activity">
    <reaction evidence="3">
        <text>uridine(1911/1915/1917) in 23S rRNA = pseudouridine(1911/1915/1917) in 23S rRNA</text>
        <dbReference type="Rhea" id="RHEA:42524"/>
        <dbReference type="Rhea" id="RHEA-COMP:10097"/>
        <dbReference type="Rhea" id="RHEA-COMP:10098"/>
        <dbReference type="ChEBI" id="CHEBI:65314"/>
        <dbReference type="ChEBI" id="CHEBI:65315"/>
        <dbReference type="EC" id="5.4.99.23"/>
    </reaction>
</comment>
<dbReference type="PANTHER" id="PTHR21600:SF44">
    <property type="entry name" value="RIBOSOMAL LARGE SUBUNIT PSEUDOURIDINE SYNTHASE D"/>
    <property type="match status" value="1"/>
</dbReference>
<dbReference type="InterPro" id="IPR006225">
    <property type="entry name" value="PsdUridine_synth_RluC/D"/>
</dbReference>
<dbReference type="PANTHER" id="PTHR21600">
    <property type="entry name" value="MITOCHONDRIAL RNA PSEUDOURIDINE SYNTHASE"/>
    <property type="match status" value="1"/>
</dbReference>
<sequence>MTEPPKTMEAEAEAADENDRLDRFLASRIADLSRTRVQDLIRQGQLSRGGETIRDPKYRVKQGERFELTLPPPEPSGLRAQEIELDIVYEDDQLLVIDKPAGLVVHPGAGNQDGTLVNALLAHCGSELSGIGGVARPGIVHRLDKETSGLLVVAKTDVAHRSLAAQFADHGKTGDMERGYLAIVWGSPSKPAGTVAAPIGRHPTHRTKMAVVKPDRPDAREAVTHYRVVERYTLPDETSGAPFASLVECTLATGRTHQVRLHMAHLGTPLLGDPLYGQGFKSKIRTLPNRLADVAGGLHRQALHAAHLAFRHPTTDQYLAFDSKLPADLDKLITAFKEP</sequence>
<dbReference type="InterPro" id="IPR036986">
    <property type="entry name" value="S4_RNA-bd_sf"/>
</dbReference>